<dbReference type="Proteomes" id="UP000515734">
    <property type="component" value="Chromosome"/>
</dbReference>
<feature type="compositionally biased region" description="Low complexity" evidence="1">
    <location>
        <begin position="145"/>
        <end position="154"/>
    </location>
</feature>
<evidence type="ECO:0008006" key="4">
    <source>
        <dbReference type="Google" id="ProtNLM"/>
    </source>
</evidence>
<dbReference type="SUPFAM" id="SSF140453">
    <property type="entry name" value="EsxAB dimer-like"/>
    <property type="match status" value="1"/>
</dbReference>
<sequence length="253" mass="24730">MGQSVEVVVSELDSAAARLADAGQRLQDGLSGIDLEVGQLLGSGWKGGAASAFQKEWDKWHSGAGQVVRGLQTMSQLLTVAAKEYAKTDEQAAGAVNSAMHQPNGSSAATGGGAGGPGAGHASFQPAGGRGGGGDLAEQMNLSQPTSAPMSVPMSAPAAQLGQMLPTAAQAVQGAAGQSAQAAGGLAQQAAALAQQIVELAQQAGDGTADSDDGQSAESAEAGELTGSAAPVQPPRSAPEGTVAPRAAEGQPR</sequence>
<evidence type="ECO:0000256" key="1">
    <source>
        <dbReference type="SAM" id="MobiDB-lite"/>
    </source>
</evidence>
<protein>
    <recommendedName>
        <fullName evidence="4">WXG100 family type VII secretion target</fullName>
    </recommendedName>
</protein>
<evidence type="ECO:0000313" key="3">
    <source>
        <dbReference type="Proteomes" id="UP000515734"/>
    </source>
</evidence>
<dbReference type="InterPro" id="IPR036689">
    <property type="entry name" value="ESAT-6-like_sf"/>
</dbReference>
<dbReference type="InterPro" id="IPR010310">
    <property type="entry name" value="T7SS_ESAT-6-like"/>
</dbReference>
<dbReference type="RefSeq" id="WP_185295008.1">
    <property type="nucleotide sequence ID" value="NZ_AP023287.1"/>
</dbReference>
<organism evidence="2 3">
    <name type="scientific">Mycolicibacterium litorale</name>
    <dbReference type="NCBI Taxonomy" id="758802"/>
    <lineage>
        <taxon>Bacteria</taxon>
        <taxon>Bacillati</taxon>
        <taxon>Actinomycetota</taxon>
        <taxon>Actinomycetes</taxon>
        <taxon>Mycobacteriales</taxon>
        <taxon>Mycobacteriaceae</taxon>
        <taxon>Mycolicibacterium</taxon>
    </lineage>
</organism>
<feature type="region of interest" description="Disordered" evidence="1">
    <location>
        <begin position="93"/>
        <end position="154"/>
    </location>
</feature>
<dbReference type="Gene3D" id="1.10.287.1060">
    <property type="entry name" value="ESAT-6-like"/>
    <property type="match status" value="1"/>
</dbReference>
<dbReference type="AlphaFoldDB" id="A0A6S6NXS8"/>
<proteinExistence type="predicted"/>
<evidence type="ECO:0000313" key="2">
    <source>
        <dbReference type="EMBL" id="BCI52143.1"/>
    </source>
</evidence>
<feature type="region of interest" description="Disordered" evidence="1">
    <location>
        <begin position="203"/>
        <end position="253"/>
    </location>
</feature>
<dbReference type="Pfam" id="PF06013">
    <property type="entry name" value="WXG100"/>
    <property type="match status" value="1"/>
</dbReference>
<accession>A0A6S6NXS8</accession>
<feature type="compositionally biased region" description="Gly residues" evidence="1">
    <location>
        <begin position="110"/>
        <end position="119"/>
    </location>
</feature>
<name>A0A6S6NXS8_9MYCO</name>
<dbReference type="EMBL" id="AP023287">
    <property type="protein sequence ID" value="BCI52143.1"/>
    <property type="molecule type" value="Genomic_DNA"/>
</dbReference>
<reference evidence="2 3" key="1">
    <citation type="submission" date="2020-07" db="EMBL/GenBank/DDBJ databases">
        <title>Complete genome sequence of Mycolicibacterium litorale like strain isolated from cardiac implantable electronic device infection.</title>
        <authorList>
            <person name="Fukano H."/>
            <person name="Miyama H."/>
            <person name="Hoshino Y."/>
        </authorList>
    </citation>
    <scope>NUCLEOTIDE SEQUENCE [LARGE SCALE GENOMIC DNA]</scope>
    <source>
        <strain evidence="2 3">NIIDNTM18</strain>
    </source>
</reference>
<gene>
    <name evidence="2" type="ORF">NIIDNTM18_14210</name>
</gene>
<dbReference type="NCBIfam" id="TIGR03930">
    <property type="entry name" value="WXG100_ESAT6"/>
    <property type="match status" value="1"/>
</dbReference>